<keyword evidence="4 7" id="KW-0472">Membrane</keyword>
<reference evidence="8 9" key="1">
    <citation type="submission" date="2016-10" db="EMBL/GenBank/DDBJ databases">
        <authorList>
            <person name="de Groot N.N."/>
        </authorList>
    </citation>
    <scope>NUCLEOTIDE SEQUENCE [LARGE SCALE GENOMIC DNA]</scope>
    <source>
        <strain evidence="8 9">DSM 19012</strain>
    </source>
</reference>
<dbReference type="eggNOG" id="COG1559">
    <property type="taxonomic scope" value="Bacteria"/>
</dbReference>
<dbReference type="EMBL" id="FONA01000012">
    <property type="protein sequence ID" value="SFE51411.1"/>
    <property type="molecule type" value="Genomic_DNA"/>
</dbReference>
<comment type="function">
    <text evidence="7">Functions as a peptidoglycan terminase that cleaves nascent peptidoglycan strands endolytically to terminate their elongation.</text>
</comment>
<dbReference type="GO" id="GO:0071555">
    <property type="term" value="P:cell wall organization"/>
    <property type="evidence" value="ECO:0007669"/>
    <property type="project" value="UniProtKB-KW"/>
</dbReference>
<dbReference type="InterPro" id="IPR003770">
    <property type="entry name" value="MLTG-like"/>
</dbReference>
<organism evidence="8 9">
    <name type="scientific">Thermophagus xiamenensis</name>
    <dbReference type="NCBI Taxonomy" id="385682"/>
    <lineage>
        <taxon>Bacteria</taxon>
        <taxon>Pseudomonadati</taxon>
        <taxon>Bacteroidota</taxon>
        <taxon>Bacteroidia</taxon>
        <taxon>Marinilabiliales</taxon>
        <taxon>Marinilabiliaceae</taxon>
        <taxon>Thermophagus</taxon>
    </lineage>
</organism>
<dbReference type="PANTHER" id="PTHR30518">
    <property type="entry name" value="ENDOLYTIC MUREIN TRANSGLYCOSYLASE"/>
    <property type="match status" value="1"/>
</dbReference>
<dbReference type="OrthoDB" id="9814591at2"/>
<dbReference type="Pfam" id="PF02618">
    <property type="entry name" value="YceG"/>
    <property type="match status" value="1"/>
</dbReference>
<dbReference type="RefSeq" id="WP_010526875.1">
    <property type="nucleotide sequence ID" value="NZ_AFSL01000022.1"/>
</dbReference>
<keyword evidence="1 7" id="KW-1003">Cell membrane</keyword>
<dbReference type="NCBIfam" id="TIGR00247">
    <property type="entry name" value="endolytic transglycosylase MltG"/>
    <property type="match status" value="1"/>
</dbReference>
<evidence type="ECO:0000256" key="5">
    <source>
        <dbReference type="ARBA" id="ARBA00023239"/>
    </source>
</evidence>
<evidence type="ECO:0000256" key="6">
    <source>
        <dbReference type="ARBA" id="ARBA00023316"/>
    </source>
</evidence>
<dbReference type="EC" id="4.2.2.29" evidence="7"/>
<proteinExistence type="inferred from homology"/>
<dbReference type="InParanoid" id="A0A1I2B5G1"/>
<accession>A0A1I2B5G1</accession>
<keyword evidence="9" id="KW-1185">Reference proteome</keyword>
<evidence type="ECO:0000256" key="4">
    <source>
        <dbReference type="ARBA" id="ARBA00023136"/>
    </source>
</evidence>
<keyword evidence="3 7" id="KW-1133">Transmembrane helix</keyword>
<dbReference type="Gene3D" id="3.30.160.60">
    <property type="entry name" value="Classic Zinc Finger"/>
    <property type="match status" value="1"/>
</dbReference>
<dbReference type="STRING" id="385682.SAMN05444380_112101"/>
<sequence length="358" mass="41163">MAIKPKTNLKQHIRPTFFRFVIISAVIAVISLIALHQIRHKIFSANVEIQGEDTFSVYIPTGATFSEVVGLLELSGVVKNIENFKWLAEKKRYSTNVKAGHYVLKNGMTNNELVNLLRGGFQTPVRLTFSNVRTKQQLAGIVSKVIEADSASIVGILNDNDKLSDFGFDTATIYSMIIPNTYEMWWNSDAYDFLKRMNREYNNFWNEKRKEKAQKAGLSPVEVSTLASIVDEETVREDEKPRVAGLYINRLNRNMRLQADPTIKFVLGDFTINRVLSKDLKIDSPYNTYLYAGLPPGPIRFPSVKGIEAVLNFEKHDYLYMCAKDDFSGYHNFSKTLRQHNIYAARYRNALRQRRIWR</sequence>
<keyword evidence="6 7" id="KW-0961">Cell wall biogenesis/degradation</keyword>
<keyword evidence="2 7" id="KW-0812">Transmembrane</keyword>
<comment type="subcellular location">
    <subcellularLocation>
        <location evidence="7">Cell membrane</location>
        <topology evidence="7">Single-pass membrane protein</topology>
    </subcellularLocation>
</comment>
<dbReference type="FunCoup" id="A0A1I2B5G1">
    <property type="interactions" value="255"/>
</dbReference>
<keyword evidence="5 7" id="KW-0456">Lyase</keyword>
<evidence type="ECO:0000256" key="1">
    <source>
        <dbReference type="ARBA" id="ARBA00022475"/>
    </source>
</evidence>
<dbReference type="Gene3D" id="3.30.1490.480">
    <property type="entry name" value="Endolytic murein transglycosylase"/>
    <property type="match status" value="1"/>
</dbReference>
<evidence type="ECO:0000313" key="9">
    <source>
        <dbReference type="Proteomes" id="UP000181976"/>
    </source>
</evidence>
<evidence type="ECO:0000256" key="7">
    <source>
        <dbReference type="HAMAP-Rule" id="MF_02065"/>
    </source>
</evidence>
<dbReference type="GO" id="GO:0008932">
    <property type="term" value="F:lytic endotransglycosylase activity"/>
    <property type="evidence" value="ECO:0007669"/>
    <property type="project" value="UniProtKB-UniRule"/>
</dbReference>
<dbReference type="AlphaFoldDB" id="A0A1I2B5G1"/>
<feature type="transmembrane region" description="Helical" evidence="7">
    <location>
        <begin position="16"/>
        <end position="35"/>
    </location>
</feature>
<evidence type="ECO:0000313" key="8">
    <source>
        <dbReference type="EMBL" id="SFE51411.1"/>
    </source>
</evidence>
<evidence type="ECO:0000256" key="2">
    <source>
        <dbReference type="ARBA" id="ARBA00022692"/>
    </source>
</evidence>
<dbReference type="Proteomes" id="UP000181976">
    <property type="component" value="Unassembled WGS sequence"/>
</dbReference>
<feature type="site" description="Important for catalytic activity" evidence="7">
    <location>
        <position position="233"/>
    </location>
</feature>
<evidence type="ECO:0000256" key="3">
    <source>
        <dbReference type="ARBA" id="ARBA00022989"/>
    </source>
</evidence>
<dbReference type="HAMAP" id="MF_02065">
    <property type="entry name" value="MltG"/>
    <property type="match status" value="1"/>
</dbReference>
<name>A0A1I2B5G1_9BACT</name>
<comment type="similarity">
    <text evidence="7">Belongs to the transglycosylase MltG family.</text>
</comment>
<comment type="catalytic activity">
    <reaction evidence="7">
        <text>a peptidoglycan chain = a peptidoglycan chain with N-acetyl-1,6-anhydromuramyl-[peptide] at the reducing end + a peptidoglycan chain with N-acetylglucosamine at the non-reducing end.</text>
        <dbReference type="EC" id="4.2.2.29"/>
    </reaction>
</comment>
<gene>
    <name evidence="7" type="primary">mltG</name>
    <name evidence="8" type="ORF">SAMN05444380_112101</name>
</gene>
<dbReference type="GO" id="GO:0005886">
    <property type="term" value="C:plasma membrane"/>
    <property type="evidence" value="ECO:0007669"/>
    <property type="project" value="UniProtKB-SubCell"/>
</dbReference>
<protein>
    <recommendedName>
        <fullName evidence="7">Endolytic murein transglycosylase</fullName>
        <ecNumber evidence="7">4.2.2.29</ecNumber>
    </recommendedName>
    <alternativeName>
        <fullName evidence="7">Peptidoglycan lytic transglycosylase</fullName>
    </alternativeName>
    <alternativeName>
        <fullName evidence="7">Peptidoglycan polymerization terminase</fullName>
    </alternativeName>
</protein>
<dbReference type="PANTHER" id="PTHR30518:SF2">
    <property type="entry name" value="ENDOLYTIC MUREIN TRANSGLYCOSYLASE"/>
    <property type="match status" value="1"/>
</dbReference>
<dbReference type="CDD" id="cd08010">
    <property type="entry name" value="MltG_like"/>
    <property type="match status" value="1"/>
</dbReference>
<dbReference type="GO" id="GO:0009252">
    <property type="term" value="P:peptidoglycan biosynthetic process"/>
    <property type="evidence" value="ECO:0007669"/>
    <property type="project" value="UniProtKB-UniRule"/>
</dbReference>